<reference evidence="2" key="1">
    <citation type="journal article" date="2020" name="bioRxiv">
        <title>Whole genome comparisons of ergot fungi reveals the divergence and evolution of species within the genus Claviceps are the result of varying mechanisms driving genome evolution and host range expansion.</title>
        <authorList>
            <person name="Wyka S.A."/>
            <person name="Mondo S.J."/>
            <person name="Liu M."/>
            <person name="Dettman J."/>
            <person name="Nalam V."/>
            <person name="Broders K.D."/>
        </authorList>
    </citation>
    <scope>NUCLEOTIDE SEQUENCE</scope>
    <source>
        <strain evidence="2">CCC 489</strain>
    </source>
</reference>
<feature type="chain" id="PRO_5035437456" evidence="1">
    <location>
        <begin position="19"/>
        <end position="118"/>
    </location>
</feature>
<evidence type="ECO:0000313" key="2">
    <source>
        <dbReference type="EMBL" id="KAG5930078.1"/>
    </source>
</evidence>
<keyword evidence="3" id="KW-1185">Reference proteome</keyword>
<evidence type="ECO:0000313" key="3">
    <source>
        <dbReference type="Proteomes" id="UP000811619"/>
    </source>
</evidence>
<proteinExistence type="predicted"/>
<evidence type="ECO:0000256" key="1">
    <source>
        <dbReference type="SAM" id="SignalP"/>
    </source>
</evidence>
<dbReference type="Proteomes" id="UP000811619">
    <property type="component" value="Unassembled WGS sequence"/>
</dbReference>
<feature type="signal peptide" evidence="1">
    <location>
        <begin position="1"/>
        <end position="18"/>
    </location>
</feature>
<gene>
    <name evidence="2" type="ORF">E4U42_003087</name>
</gene>
<comment type="caution">
    <text evidence="2">The sequence shown here is derived from an EMBL/GenBank/DDBJ whole genome shotgun (WGS) entry which is preliminary data.</text>
</comment>
<dbReference type="EMBL" id="SRPY01000025">
    <property type="protein sequence ID" value="KAG5930078.1"/>
    <property type="molecule type" value="Genomic_DNA"/>
</dbReference>
<name>A0A8K0JCU6_9HYPO</name>
<dbReference type="AlphaFoldDB" id="A0A8K0JCU6"/>
<organism evidence="2 3">
    <name type="scientific">Claviceps africana</name>
    <dbReference type="NCBI Taxonomy" id="83212"/>
    <lineage>
        <taxon>Eukaryota</taxon>
        <taxon>Fungi</taxon>
        <taxon>Dikarya</taxon>
        <taxon>Ascomycota</taxon>
        <taxon>Pezizomycotina</taxon>
        <taxon>Sordariomycetes</taxon>
        <taxon>Hypocreomycetidae</taxon>
        <taxon>Hypocreales</taxon>
        <taxon>Clavicipitaceae</taxon>
        <taxon>Claviceps</taxon>
    </lineage>
</organism>
<protein>
    <submittedName>
        <fullName evidence="2">Uncharacterized protein</fullName>
    </submittedName>
</protein>
<keyword evidence="1" id="KW-0732">Signal</keyword>
<sequence>MLAAIVFYAGQTVAAAVAVDVDRRDSKPPEYKTTLLLCKEDPENMRLDCGDGVKVWPTATGYTIWSGSLTTSFRIDCLDDKGNGQGLGVDLPPHQSKTFELTCPFVPKIKVWTKVQIN</sequence>
<accession>A0A8K0JCU6</accession>